<gene>
    <name evidence="9" type="ORF">SSS_5525</name>
</gene>
<organism evidence="9">
    <name type="scientific">Sarcoptes scabiei</name>
    <name type="common">Itch mite</name>
    <name type="synonym">Acarus scabiei</name>
    <dbReference type="NCBI Taxonomy" id="52283"/>
    <lineage>
        <taxon>Eukaryota</taxon>
        <taxon>Metazoa</taxon>
        <taxon>Ecdysozoa</taxon>
        <taxon>Arthropoda</taxon>
        <taxon>Chelicerata</taxon>
        <taxon>Arachnida</taxon>
        <taxon>Acari</taxon>
        <taxon>Acariformes</taxon>
        <taxon>Sarcoptiformes</taxon>
        <taxon>Astigmata</taxon>
        <taxon>Psoroptidia</taxon>
        <taxon>Sarcoptoidea</taxon>
        <taxon>Sarcoptidae</taxon>
        <taxon>Sarcoptinae</taxon>
        <taxon>Sarcoptes</taxon>
    </lineage>
</organism>
<feature type="transmembrane region" description="Helical" evidence="7">
    <location>
        <begin position="976"/>
        <end position="996"/>
    </location>
</feature>
<evidence type="ECO:0000256" key="2">
    <source>
        <dbReference type="ARBA" id="ARBA00022448"/>
    </source>
</evidence>
<feature type="region of interest" description="Disordered" evidence="6">
    <location>
        <begin position="688"/>
        <end position="710"/>
    </location>
</feature>
<keyword evidence="5 7" id="KW-0472">Membrane</keyword>
<reference evidence="9" key="2">
    <citation type="submission" date="2020-01" db="EMBL/GenBank/DDBJ databases">
        <authorList>
            <person name="Korhonen P.K.K."/>
            <person name="Guangxu M.G."/>
            <person name="Wang T.W."/>
            <person name="Stroehlein A.J.S."/>
            <person name="Young N.D."/>
            <person name="Ang C.-S.A."/>
            <person name="Fernando D.W.F."/>
            <person name="Lu H.L."/>
            <person name="Taylor S.T."/>
            <person name="Ehtesham M.E.M."/>
            <person name="Najaraj S.H.N."/>
            <person name="Harsha G.H.G."/>
            <person name="Madugundu A.M."/>
            <person name="Renuse S.R."/>
            <person name="Holt D.H."/>
            <person name="Pandey A.P."/>
            <person name="Papenfuss A.P."/>
            <person name="Gasser R.B.G."/>
            <person name="Fischer K.F."/>
        </authorList>
    </citation>
    <scope>NUCLEOTIDE SEQUENCE</scope>
    <source>
        <strain evidence="9">SSS_KF_BRIS2020</strain>
    </source>
</reference>
<feature type="compositionally biased region" description="Basic and acidic residues" evidence="6">
    <location>
        <begin position="259"/>
        <end position="283"/>
    </location>
</feature>
<name>A0A834RFU1_SARSC</name>
<sequence>MMRIIELVRGDDKQPNKAIKSKRSGLCDDCDHFDVVVAVGGGVAAAAEVNYSKTITTETGSNFDPNDYDLIDIDIISLDNDSDGDGNGDGDGDGEERLREQINRNDSIDINLIRSKPFISNHIPMDSDSINRIQSSSSSSSILLSSRTSSMLAIKYPNSLESNPNQTDSNESFDCNGDKIAATDYQSSNTEHNHCAWNRRDDDSNQSLDFINFDKFNRQISGPTNNVLALFHSKNLDQFLLDVNADAVDNDDNDDDDDINVHKRSSFEQKTTPDKIGERDDDSHHFSLWSKSSKKILSNSDSDNLKDYFISFYSNLSTNKIKSSSPSSIDDSLIVNCSKTTDNNDDIDLNVDENDKEIESIDCDFVTPNEDFVIVSITSIGSNEKFYQKTEKINEDLKDRNRLQHNFESDRKFESITFDSSPETSRQTLNSAMRTTINNVVAEIHSNPCGSSLMTIDTINSNVENEDEDDEDDGLATLNSSPTNLVTLNYEQLKKSNQLYSSSSAASSTTTTTSKNSSSSSLDSLLNLIDDRVEDGIDNQTNPNDYVGNEIEEKKQQLNYLLNFTTNALIKNGCDDGCYRSKSSKLFSSSSRAQTSMFKTNQNYRFDDDDDDDPGRPLLNGYSNRNKHLFSMSSSLSSSTSSPPLLSQSASRTRSRSKSISILNDQHRFGSNRFERNRDSFDWNLHHHHHHHHHQYQNPQYPSNNQHHRKSIDKNRYWIERVSEPFKRNDPNESVRSERKDFILDQNNRQNNHLIKSIDQCCCVASQNYHHHHQYHHNHQKQHLEKRNRFNQIDRNHCVRRQNSSAIMNLEYENQVPMKILSTNITNDNITSDEVDRQNQNDATNTMGNEIKQFSSKEFDLDRKNYPHQSHHQHQHRNYPHQHQHQHHQHQHQHSHQNQQHHHHHSHPHHHIHQRNRQRHKSSPYDRGCEEDGKTFTKNDHHSCTRRKESRISIDDNENNSNGIIVNFPKLKYLKISLLSLLVIYTLVGSISFIFIQEKKENWTNVAMHDKLPAYIDLSQSFDLMFPLLNETNSNPQQQSYRVVKRPWAVPIAPTNIDQNIPIKEIEHTFKLTRGDVFDQNYHYRLRIDTNSKESIGITLTMSGFSELSADDCNRTLAAMLGATAAITCLTLIRDRPSLAKVVSWLDVETLSLLFGMMILVAILCETGFFDYVAVVAFRLAKGRTWPLIFTLCFFTGVMSAFLDNVTTILLMTPVTIRLCEIKNIEPKHVLISLVIISNIGGAATPVGDPPNVIIISSASIQQQGINFGRFTLHMFPGIIISFLATLCYIRIYYRDIAKFEFQDSTNDDGTKKNQNDDFQQSYMQTNFAIESDDFTENNNYLDDSGFQNRLSKYEHQEQQQSNVFDDRVSLERGEINLAMTTIADEEEQTKSSCSNIDNLSSIDDSYQEHLWNERRVFRSSDELKREIEVWKRACNSIVGYSRDENSVRAVLNRKVETLETILQQHCYETVPPEDNYRSVLNELEQKYKIQDWPLLIKSIMVMSMVITLFFLQSIPNLDLSLGWIAIFGSILLLVLSDRHELESILGRVEWSTLIFFAALFVVMEALAELKFLWWIGQLTQDFINSVPEESRLIVAILVFIWISALSSSFIDNIPLTTVMVKIIEDLAENNEFNIPLVPLIYALAFGACLGGNGTLIGASSNVVCSGVAEQHGYRFTFLDFFRIGFPIMLMTVAISTVYLIICHVVFQWNY</sequence>
<evidence type="ECO:0000259" key="8">
    <source>
        <dbReference type="Pfam" id="PF03600"/>
    </source>
</evidence>
<evidence type="ECO:0000313" key="10">
    <source>
        <dbReference type="EnsemblMetazoa" id="KAF7496390.1"/>
    </source>
</evidence>
<reference evidence="11" key="1">
    <citation type="journal article" date="2020" name="PLoS Negl. Trop. Dis.">
        <title>High-quality nuclear genome for Sarcoptes scabiei-A critical resource for a neglected parasite.</title>
        <authorList>
            <person name="Korhonen P.K."/>
            <person name="Gasser R.B."/>
            <person name="Ma G."/>
            <person name="Wang T."/>
            <person name="Stroehlein A.J."/>
            <person name="Young N.D."/>
            <person name="Ang C.S."/>
            <person name="Fernando D.D."/>
            <person name="Lu H.C."/>
            <person name="Taylor S."/>
            <person name="Reynolds S.L."/>
            <person name="Mofiz E."/>
            <person name="Najaraj S.H."/>
            <person name="Gowda H."/>
            <person name="Madugundu A."/>
            <person name="Renuse S."/>
            <person name="Holt D."/>
            <person name="Pandey A."/>
            <person name="Papenfuss A.T."/>
            <person name="Fischer K."/>
        </authorList>
    </citation>
    <scope>NUCLEOTIDE SEQUENCE [LARGE SCALE GENOMIC DNA]</scope>
</reference>
<feature type="transmembrane region" description="Helical" evidence="7">
    <location>
        <begin position="1185"/>
        <end position="1203"/>
    </location>
</feature>
<feature type="compositionally biased region" description="Low complexity" evidence="6">
    <location>
        <begin position="696"/>
        <end position="705"/>
    </location>
</feature>
<feature type="compositionally biased region" description="Low complexity" evidence="6">
    <location>
        <begin position="629"/>
        <end position="652"/>
    </location>
</feature>
<dbReference type="GO" id="GO:0055085">
    <property type="term" value="P:transmembrane transport"/>
    <property type="evidence" value="ECO:0007669"/>
    <property type="project" value="InterPro"/>
</dbReference>
<feature type="transmembrane region" description="Helical" evidence="7">
    <location>
        <begin position="1153"/>
        <end position="1178"/>
    </location>
</feature>
<dbReference type="PANTHER" id="PTHR43568">
    <property type="entry name" value="P PROTEIN"/>
    <property type="match status" value="1"/>
</dbReference>
<dbReference type="Proteomes" id="UP000070412">
    <property type="component" value="Unassembled WGS sequence"/>
</dbReference>
<comment type="subcellular location">
    <subcellularLocation>
        <location evidence="1">Membrane</location>
        <topology evidence="1">Multi-pass membrane protein</topology>
    </subcellularLocation>
</comment>
<feature type="transmembrane region" description="Helical" evidence="7">
    <location>
        <begin position="1549"/>
        <end position="1573"/>
    </location>
</feature>
<evidence type="ECO:0000256" key="3">
    <source>
        <dbReference type="ARBA" id="ARBA00022692"/>
    </source>
</evidence>
<evidence type="ECO:0000313" key="9">
    <source>
        <dbReference type="EMBL" id="KAF7496390.1"/>
    </source>
</evidence>
<feature type="transmembrane region" description="Helical" evidence="7">
    <location>
        <begin position="1116"/>
        <end position="1133"/>
    </location>
</feature>
<accession>A0A834RFU1</accession>
<feature type="transmembrane region" description="Helical" evidence="7">
    <location>
        <begin position="1275"/>
        <end position="1294"/>
    </location>
</feature>
<proteinExistence type="predicted"/>
<dbReference type="EMBL" id="WVUK01000010">
    <property type="protein sequence ID" value="KAF7496390.1"/>
    <property type="molecule type" value="Genomic_DNA"/>
</dbReference>
<evidence type="ECO:0000256" key="4">
    <source>
        <dbReference type="ARBA" id="ARBA00022989"/>
    </source>
</evidence>
<feature type="transmembrane region" description="Helical" evidence="7">
    <location>
        <begin position="1684"/>
        <end position="1707"/>
    </location>
</feature>
<feature type="transmembrane region" description="Helical" evidence="7">
    <location>
        <begin position="1495"/>
        <end position="1515"/>
    </location>
</feature>
<feature type="region of interest" description="Disordered" evidence="6">
    <location>
        <begin position="250"/>
        <end position="283"/>
    </location>
</feature>
<keyword evidence="11" id="KW-1185">Reference proteome</keyword>
<dbReference type="InterPro" id="IPR004680">
    <property type="entry name" value="Cit_transptr-like_dom"/>
</dbReference>
<keyword evidence="4 7" id="KW-1133">Transmembrane helix</keyword>
<dbReference type="GO" id="GO:0016020">
    <property type="term" value="C:membrane"/>
    <property type="evidence" value="ECO:0007669"/>
    <property type="project" value="UniProtKB-SubCell"/>
</dbReference>
<feature type="region of interest" description="Disordered" evidence="6">
    <location>
        <begin position="501"/>
        <end position="522"/>
    </location>
</feature>
<evidence type="ECO:0000256" key="6">
    <source>
        <dbReference type="SAM" id="MobiDB-lite"/>
    </source>
</evidence>
<feature type="compositionally biased region" description="Basic residues" evidence="6">
    <location>
        <begin position="869"/>
        <end position="922"/>
    </location>
</feature>
<dbReference type="Pfam" id="PF03600">
    <property type="entry name" value="CitMHS"/>
    <property type="match status" value="1"/>
</dbReference>
<protein>
    <submittedName>
        <fullName evidence="9">P protein</fullName>
    </submittedName>
</protein>
<keyword evidence="3 7" id="KW-0812">Transmembrane</keyword>
<reference evidence="10" key="3">
    <citation type="submission" date="2022-06" db="UniProtKB">
        <authorList>
            <consortium name="EnsemblMetazoa"/>
        </authorList>
    </citation>
    <scope>IDENTIFICATION</scope>
</reference>
<feature type="region of interest" description="Disordered" evidence="6">
    <location>
        <begin position="590"/>
        <end position="664"/>
    </location>
</feature>
<feature type="region of interest" description="Disordered" evidence="6">
    <location>
        <begin position="866"/>
        <end position="949"/>
    </location>
</feature>
<dbReference type="InterPro" id="IPR051475">
    <property type="entry name" value="Diverse_Ion_Transporter"/>
</dbReference>
<feature type="transmembrane region" description="Helical" evidence="7">
    <location>
        <begin position="1521"/>
        <end position="1537"/>
    </location>
</feature>
<evidence type="ECO:0000256" key="1">
    <source>
        <dbReference type="ARBA" id="ARBA00004141"/>
    </source>
</evidence>
<dbReference type="CDD" id="cd01116">
    <property type="entry name" value="P_permease"/>
    <property type="match status" value="1"/>
</dbReference>
<feature type="transmembrane region" description="Helical" evidence="7">
    <location>
        <begin position="1593"/>
        <end position="1611"/>
    </location>
</feature>
<dbReference type="PANTHER" id="PTHR43568:SF1">
    <property type="entry name" value="P PROTEIN"/>
    <property type="match status" value="1"/>
</dbReference>
<evidence type="ECO:0000313" key="11">
    <source>
        <dbReference type="Proteomes" id="UP000070412"/>
    </source>
</evidence>
<keyword evidence="2" id="KW-0813">Transport</keyword>
<feature type="compositionally biased region" description="Polar residues" evidence="6">
    <location>
        <begin position="592"/>
        <end position="604"/>
    </location>
</feature>
<feature type="compositionally biased region" description="Basic and acidic residues" evidence="6">
    <location>
        <begin position="923"/>
        <end position="949"/>
    </location>
</feature>
<evidence type="ECO:0000256" key="7">
    <source>
        <dbReference type="SAM" id="Phobius"/>
    </source>
</evidence>
<dbReference type="OrthoDB" id="442352at2759"/>
<evidence type="ECO:0000256" key="5">
    <source>
        <dbReference type="ARBA" id="ARBA00023136"/>
    </source>
</evidence>
<dbReference type="EnsemblMetazoa" id="SSS_5525s_mrna">
    <property type="protein sequence ID" value="KAF7496390.1"/>
    <property type="gene ID" value="SSS_5525"/>
</dbReference>
<feature type="domain" description="Citrate transporter-like" evidence="8">
    <location>
        <begin position="1114"/>
        <end position="1647"/>
    </location>
</feature>